<dbReference type="OrthoDB" id="4925794at2759"/>
<evidence type="ECO:0008006" key="5">
    <source>
        <dbReference type="Google" id="ProtNLM"/>
    </source>
</evidence>
<accession>A0A2C5ZUB0</accession>
<protein>
    <recommendedName>
        <fullName evidence="5">Protein BIG1</fullName>
    </recommendedName>
</protein>
<keyword evidence="1" id="KW-1133">Transmembrane helix</keyword>
<sequence>MKAAAILLSLVGLVGTGLGAPASAPYQVITTEDGIPLVRSRVILVDVDASQTTSAASFKPFSTHFITEKLSQYAADIQQLLRNAERKLELLPVFTTSKTESMEAIADAEDNVISIGDQGSVRTFMWMQESSLVSCHTVLFDRYLPLIFIAIYSALIVALMLLERFEELVSNLTRVEKRIDASSKGTIFSREEEADSCGGSGPALL</sequence>
<dbReference type="EMBL" id="NJEU01000007">
    <property type="protein sequence ID" value="PHH83596.1"/>
    <property type="molecule type" value="Genomic_DNA"/>
</dbReference>
<feature type="chain" id="PRO_5013038998" description="Protein BIG1" evidence="2">
    <location>
        <begin position="20"/>
        <end position="205"/>
    </location>
</feature>
<comment type="caution">
    <text evidence="3">The sequence shown here is derived from an EMBL/GenBank/DDBJ whole genome shotgun (WGS) entry which is preliminary data.</text>
</comment>
<gene>
    <name evidence="3" type="ORF">CDD82_6624</name>
</gene>
<dbReference type="AlphaFoldDB" id="A0A2C5ZUB0"/>
<evidence type="ECO:0000256" key="1">
    <source>
        <dbReference type="SAM" id="Phobius"/>
    </source>
</evidence>
<keyword evidence="1" id="KW-0472">Membrane</keyword>
<keyword evidence="4" id="KW-1185">Reference proteome</keyword>
<keyword evidence="2" id="KW-0732">Signal</keyword>
<keyword evidence="1" id="KW-0812">Transmembrane</keyword>
<evidence type="ECO:0000256" key="2">
    <source>
        <dbReference type="SAM" id="SignalP"/>
    </source>
</evidence>
<organism evidence="3 4">
    <name type="scientific">Ophiocordyceps australis</name>
    <dbReference type="NCBI Taxonomy" id="1399860"/>
    <lineage>
        <taxon>Eukaryota</taxon>
        <taxon>Fungi</taxon>
        <taxon>Dikarya</taxon>
        <taxon>Ascomycota</taxon>
        <taxon>Pezizomycotina</taxon>
        <taxon>Sordariomycetes</taxon>
        <taxon>Hypocreomycetidae</taxon>
        <taxon>Hypocreales</taxon>
        <taxon>Ophiocordycipitaceae</taxon>
        <taxon>Ophiocordyceps</taxon>
    </lineage>
</organism>
<name>A0A2C5ZUB0_9HYPO</name>
<feature type="signal peptide" evidence="2">
    <location>
        <begin position="1"/>
        <end position="19"/>
    </location>
</feature>
<feature type="transmembrane region" description="Helical" evidence="1">
    <location>
        <begin position="143"/>
        <end position="162"/>
    </location>
</feature>
<evidence type="ECO:0000313" key="3">
    <source>
        <dbReference type="EMBL" id="PHH83596.1"/>
    </source>
</evidence>
<reference evidence="3 4" key="1">
    <citation type="submission" date="2017-06" db="EMBL/GenBank/DDBJ databases">
        <title>Ant-infecting Ophiocordyceps genomes reveal a high diversity of potential behavioral manipulation genes and a possible major role for enterotoxins.</title>
        <authorList>
            <person name="De Bekker C."/>
            <person name="Evans H.C."/>
            <person name="Brachmann A."/>
            <person name="Hughes D.P."/>
        </authorList>
    </citation>
    <scope>NUCLEOTIDE SEQUENCE [LARGE SCALE GENOMIC DNA]</scope>
    <source>
        <strain evidence="3 4">1348a</strain>
    </source>
</reference>
<dbReference type="Proteomes" id="UP000224854">
    <property type="component" value="Unassembled WGS sequence"/>
</dbReference>
<evidence type="ECO:0000313" key="4">
    <source>
        <dbReference type="Proteomes" id="UP000224854"/>
    </source>
</evidence>
<proteinExistence type="predicted"/>